<dbReference type="InterPro" id="IPR011877">
    <property type="entry name" value="Ribokinase"/>
</dbReference>
<keyword evidence="10 12" id="KW-0630">Potassium</keyword>
<evidence type="ECO:0000256" key="4">
    <source>
        <dbReference type="ARBA" id="ARBA00022679"/>
    </source>
</evidence>
<dbReference type="PANTHER" id="PTHR10584:SF166">
    <property type="entry name" value="RIBOKINASE"/>
    <property type="match status" value="1"/>
</dbReference>
<comment type="cofactor">
    <cofactor evidence="12">
        <name>Mg(2+)</name>
        <dbReference type="ChEBI" id="CHEBI:18420"/>
    </cofactor>
    <text evidence="12">Requires a divalent cation, most likely magnesium in vivo, as an electrophilic catalyst to aid phosphoryl group transfer. It is the chelate of the metal and the nucleotide that is the actual substrate.</text>
</comment>
<comment type="pathway">
    <text evidence="12">Carbohydrate metabolism; D-ribose degradation; D-ribose 5-phosphate from beta-D-ribopyranose: step 2/2.</text>
</comment>
<keyword evidence="8 12" id="KW-0067">ATP-binding</keyword>
<keyword evidence="5 12" id="KW-0479">Metal-binding</keyword>
<dbReference type="PANTHER" id="PTHR10584">
    <property type="entry name" value="SUGAR KINASE"/>
    <property type="match status" value="1"/>
</dbReference>
<dbReference type="UniPathway" id="UPA00916">
    <property type="reaction ID" value="UER00889"/>
</dbReference>
<evidence type="ECO:0000256" key="7">
    <source>
        <dbReference type="ARBA" id="ARBA00022777"/>
    </source>
</evidence>
<dbReference type="GO" id="GO:0046872">
    <property type="term" value="F:metal ion binding"/>
    <property type="evidence" value="ECO:0007669"/>
    <property type="project" value="UniProtKB-KW"/>
</dbReference>
<dbReference type="InterPro" id="IPR002139">
    <property type="entry name" value="Ribo/fructo_kinase"/>
</dbReference>
<dbReference type="Gene3D" id="3.40.1190.20">
    <property type="match status" value="1"/>
</dbReference>
<feature type="binding site" evidence="12">
    <location>
        <position position="280"/>
    </location>
    <ligand>
        <name>K(+)</name>
        <dbReference type="ChEBI" id="CHEBI:29103"/>
    </ligand>
</feature>
<dbReference type="GO" id="GO:0005829">
    <property type="term" value="C:cytosol"/>
    <property type="evidence" value="ECO:0007669"/>
    <property type="project" value="TreeGrafter"/>
</dbReference>
<dbReference type="PROSITE" id="PS00584">
    <property type="entry name" value="PFKB_KINASES_2"/>
    <property type="match status" value="1"/>
</dbReference>
<evidence type="ECO:0000256" key="8">
    <source>
        <dbReference type="ARBA" id="ARBA00022840"/>
    </source>
</evidence>
<feature type="binding site" evidence="12">
    <location>
        <begin position="14"/>
        <end position="16"/>
    </location>
    <ligand>
        <name>substrate</name>
    </ligand>
</feature>
<gene>
    <name evidence="12" type="primary">rbsK</name>
    <name evidence="14" type="ORF">FHP29_20290</name>
</gene>
<sequence>MPGSGAVTVVGSANLDQIVRVVRLPAPGETVTTTGLREGPGGKGLNQAVAAARSGAAVTFVGAVGRDSGADLLLGHLRDNAVSTRHVARVDGPTGSAIVMVDDEGENAILVTSGANGQVPPLPDGTDEWLACDVVLLQLELPSRTVLQCAVAARSRGVRVLLNAAPAAPLPDGLLEATDLLVVNETECRTLAGVESLESAAHELARRVPVVVVTLGARGAMWFEDGRLRGELPPPAVSPVDTTGAGDAFCGALAARLAAGDTVEEAVRFALVAGALSTQGHGADTAPTLASVRSVLGVTQRGR</sequence>
<feature type="domain" description="Carbohydrate kinase PfkB" evidence="13">
    <location>
        <begin position="7"/>
        <end position="285"/>
    </location>
</feature>
<comment type="caution">
    <text evidence="14">The sequence shown here is derived from an EMBL/GenBank/DDBJ whole genome shotgun (WGS) entry which is preliminary data.</text>
</comment>
<keyword evidence="12" id="KW-0963">Cytoplasm</keyword>
<feature type="binding site" evidence="12">
    <location>
        <position position="241"/>
    </location>
    <ligand>
        <name>K(+)</name>
        <dbReference type="ChEBI" id="CHEBI:29103"/>
    </ligand>
</feature>
<keyword evidence="11 12" id="KW-0119">Carbohydrate metabolism</keyword>
<dbReference type="Pfam" id="PF00294">
    <property type="entry name" value="PfkB"/>
    <property type="match status" value="1"/>
</dbReference>
<feature type="binding site" evidence="12">
    <location>
        <position position="140"/>
    </location>
    <ligand>
        <name>substrate</name>
    </ligand>
</feature>
<feature type="binding site" evidence="12">
    <location>
        <position position="247"/>
    </location>
    <ligand>
        <name>substrate</name>
    </ligand>
</feature>
<organism evidence="14 15">
    <name type="scientific">Nocardioides albidus</name>
    <dbReference type="NCBI Taxonomy" id="1517589"/>
    <lineage>
        <taxon>Bacteria</taxon>
        <taxon>Bacillati</taxon>
        <taxon>Actinomycetota</taxon>
        <taxon>Actinomycetes</taxon>
        <taxon>Propionibacteriales</taxon>
        <taxon>Nocardioidaceae</taxon>
        <taxon>Nocardioides</taxon>
    </lineage>
</organism>
<comment type="caution">
    <text evidence="12">Lacks conserved residue(s) required for the propagation of feature annotation.</text>
</comment>
<comment type="subunit">
    <text evidence="12">Homodimer.</text>
</comment>
<evidence type="ECO:0000256" key="9">
    <source>
        <dbReference type="ARBA" id="ARBA00022842"/>
    </source>
</evidence>
<feature type="binding site" evidence="12">
    <location>
        <position position="282"/>
    </location>
    <ligand>
        <name>K(+)</name>
        <dbReference type="ChEBI" id="CHEBI:29103"/>
    </ligand>
</feature>
<evidence type="ECO:0000256" key="11">
    <source>
        <dbReference type="ARBA" id="ARBA00023277"/>
    </source>
</evidence>
<feature type="binding site" evidence="12">
    <location>
        <position position="184"/>
    </location>
    <ligand>
        <name>ATP</name>
        <dbReference type="ChEBI" id="CHEBI:30616"/>
    </ligand>
</feature>
<dbReference type="GO" id="GO:0019303">
    <property type="term" value="P:D-ribose catabolic process"/>
    <property type="evidence" value="ECO:0007669"/>
    <property type="project" value="UniProtKB-UniRule"/>
</dbReference>
<keyword evidence="7 12" id="KW-0418">Kinase</keyword>
<feature type="binding site" evidence="12">
    <location>
        <position position="243"/>
    </location>
    <ligand>
        <name>K(+)</name>
        <dbReference type="ChEBI" id="CHEBI:29103"/>
    </ligand>
</feature>
<evidence type="ECO:0000256" key="12">
    <source>
        <dbReference type="HAMAP-Rule" id="MF_01987"/>
    </source>
</evidence>
<evidence type="ECO:0000256" key="3">
    <source>
        <dbReference type="ARBA" id="ARBA00016943"/>
    </source>
</evidence>
<keyword evidence="4 12" id="KW-0808">Transferase</keyword>
<keyword evidence="9 12" id="KW-0460">Magnesium</keyword>
<evidence type="ECO:0000256" key="1">
    <source>
        <dbReference type="ARBA" id="ARBA00005380"/>
    </source>
</evidence>
<dbReference type="InterPro" id="IPR029056">
    <property type="entry name" value="Ribokinase-like"/>
</dbReference>
<evidence type="ECO:0000259" key="13">
    <source>
        <dbReference type="Pfam" id="PF00294"/>
    </source>
</evidence>
<dbReference type="GO" id="GO:0004747">
    <property type="term" value="F:ribokinase activity"/>
    <property type="evidence" value="ECO:0007669"/>
    <property type="project" value="UniProtKB-UniRule"/>
</dbReference>
<dbReference type="OrthoDB" id="9775849at2"/>
<evidence type="ECO:0000256" key="10">
    <source>
        <dbReference type="ARBA" id="ARBA00022958"/>
    </source>
</evidence>
<keyword evidence="15" id="KW-1185">Reference proteome</keyword>
<dbReference type="PRINTS" id="PR00990">
    <property type="entry name" value="RIBOKINASE"/>
</dbReference>
<keyword evidence="6 12" id="KW-0547">Nucleotide-binding</keyword>
<accession>A0A5C4VLY6</accession>
<evidence type="ECO:0000313" key="14">
    <source>
        <dbReference type="EMBL" id="TNM36476.1"/>
    </source>
</evidence>
<dbReference type="EC" id="2.7.1.15" evidence="2 12"/>
<dbReference type="GO" id="GO:0005524">
    <property type="term" value="F:ATP binding"/>
    <property type="evidence" value="ECO:0007669"/>
    <property type="project" value="UniProtKB-UniRule"/>
</dbReference>
<dbReference type="AlphaFoldDB" id="A0A5C4VLY6"/>
<dbReference type="EMBL" id="VDMP01000027">
    <property type="protein sequence ID" value="TNM36476.1"/>
    <property type="molecule type" value="Genomic_DNA"/>
</dbReference>
<dbReference type="InterPro" id="IPR002173">
    <property type="entry name" value="Carboh/pur_kinase_PfkB_CS"/>
</dbReference>
<feature type="binding site" evidence="12">
    <location>
        <begin position="214"/>
        <end position="219"/>
    </location>
    <ligand>
        <name>ATP</name>
        <dbReference type="ChEBI" id="CHEBI:30616"/>
    </ligand>
</feature>
<comment type="activity regulation">
    <text evidence="12">Activated by a monovalent cation that binds near, but not in, the active site. The most likely occupant of the site in vivo is potassium. Ion binding induces a conformational change that may alter substrate affinity.</text>
</comment>
<feature type="active site" description="Proton acceptor" evidence="12">
    <location>
        <position position="247"/>
    </location>
</feature>
<protein>
    <recommendedName>
        <fullName evidence="3 12">Ribokinase</fullName>
        <shortName evidence="12">RK</shortName>
        <ecNumber evidence="2 12">2.7.1.15</ecNumber>
    </recommendedName>
</protein>
<dbReference type="RefSeq" id="WP_139624661.1">
    <property type="nucleotide sequence ID" value="NZ_VDMP01000027.1"/>
</dbReference>
<feature type="binding site" evidence="12">
    <location>
        <begin position="246"/>
        <end position="247"/>
    </location>
    <ligand>
        <name>ATP</name>
        <dbReference type="ChEBI" id="CHEBI:30616"/>
    </ligand>
</feature>
<dbReference type="HAMAP" id="MF_01987">
    <property type="entry name" value="Ribokinase"/>
    <property type="match status" value="1"/>
</dbReference>
<dbReference type="SUPFAM" id="SSF53613">
    <property type="entry name" value="Ribokinase-like"/>
    <property type="match status" value="1"/>
</dbReference>
<evidence type="ECO:0000256" key="2">
    <source>
        <dbReference type="ARBA" id="ARBA00012035"/>
    </source>
</evidence>
<name>A0A5C4VLY6_9ACTN</name>
<dbReference type="Proteomes" id="UP000313231">
    <property type="component" value="Unassembled WGS sequence"/>
</dbReference>
<dbReference type="CDD" id="cd01174">
    <property type="entry name" value="ribokinase"/>
    <property type="match status" value="1"/>
</dbReference>
<evidence type="ECO:0000256" key="6">
    <source>
        <dbReference type="ARBA" id="ARBA00022741"/>
    </source>
</evidence>
<evidence type="ECO:0000313" key="15">
    <source>
        <dbReference type="Proteomes" id="UP000313231"/>
    </source>
</evidence>
<dbReference type="InterPro" id="IPR011611">
    <property type="entry name" value="PfkB_dom"/>
</dbReference>
<feature type="binding site" evidence="12">
    <location>
        <begin position="42"/>
        <end position="46"/>
    </location>
    <ligand>
        <name>substrate</name>
    </ligand>
</feature>
<comment type="similarity">
    <text evidence="1">Belongs to the carbohydrate kinase pfkB family.</text>
</comment>
<comment type="catalytic activity">
    <reaction evidence="12">
        <text>D-ribose + ATP = D-ribose 5-phosphate + ADP + H(+)</text>
        <dbReference type="Rhea" id="RHEA:13697"/>
        <dbReference type="ChEBI" id="CHEBI:15378"/>
        <dbReference type="ChEBI" id="CHEBI:30616"/>
        <dbReference type="ChEBI" id="CHEBI:47013"/>
        <dbReference type="ChEBI" id="CHEBI:78346"/>
        <dbReference type="ChEBI" id="CHEBI:456216"/>
        <dbReference type="EC" id="2.7.1.15"/>
    </reaction>
</comment>
<comment type="function">
    <text evidence="12">Catalyzes the phosphorylation of ribose at O-5 in a reaction requiring ATP and magnesium. The resulting D-ribose-5-phosphate can then be used either for sythesis of nucleotides, histidine, and tryptophan, or as a component of the pentose phosphate pathway.</text>
</comment>
<comment type="similarity">
    <text evidence="12">Belongs to the carbohydrate kinase PfkB family. Ribokinase subfamily.</text>
</comment>
<evidence type="ECO:0000256" key="5">
    <source>
        <dbReference type="ARBA" id="ARBA00022723"/>
    </source>
</evidence>
<reference evidence="14 15" key="1">
    <citation type="journal article" date="2016" name="Int. J. Syst. Evol. Microbiol.">
        <title>Nocardioides albidus sp. nov., an actinobacterium isolated from garden soil.</title>
        <authorList>
            <person name="Singh H."/>
            <person name="Du J."/>
            <person name="Trinh H."/>
            <person name="Won K."/>
            <person name="Yang J.E."/>
            <person name="Yin C."/>
            <person name="Kook M."/>
            <person name="Yi T.H."/>
        </authorList>
    </citation>
    <scope>NUCLEOTIDE SEQUENCE [LARGE SCALE GENOMIC DNA]</scope>
    <source>
        <strain evidence="14 15">CCTCC AB 2015297</strain>
    </source>
</reference>
<comment type="subcellular location">
    <subcellularLocation>
        <location evidence="12">Cytoplasm</location>
    </subcellularLocation>
</comment>
<feature type="binding site" evidence="12">
    <location>
        <position position="277"/>
    </location>
    <ligand>
        <name>K(+)</name>
        <dbReference type="ChEBI" id="CHEBI:29103"/>
    </ligand>
</feature>
<proteinExistence type="inferred from homology"/>